<dbReference type="EMBL" id="CAXKWB010014978">
    <property type="protein sequence ID" value="CAL4112315.1"/>
    <property type="molecule type" value="Genomic_DNA"/>
</dbReference>
<dbReference type="Pfam" id="PF00188">
    <property type="entry name" value="CAP"/>
    <property type="match status" value="1"/>
</dbReference>
<organism evidence="2 3">
    <name type="scientific">Meganyctiphanes norvegica</name>
    <name type="common">Northern krill</name>
    <name type="synonym">Thysanopoda norvegica</name>
    <dbReference type="NCBI Taxonomy" id="48144"/>
    <lineage>
        <taxon>Eukaryota</taxon>
        <taxon>Metazoa</taxon>
        <taxon>Ecdysozoa</taxon>
        <taxon>Arthropoda</taxon>
        <taxon>Crustacea</taxon>
        <taxon>Multicrustacea</taxon>
        <taxon>Malacostraca</taxon>
        <taxon>Eumalacostraca</taxon>
        <taxon>Eucarida</taxon>
        <taxon>Euphausiacea</taxon>
        <taxon>Euphausiidae</taxon>
        <taxon>Meganyctiphanes</taxon>
    </lineage>
</organism>
<dbReference type="AlphaFoldDB" id="A0AAV2R4R3"/>
<feature type="domain" description="SCP" evidence="1">
    <location>
        <begin position="1"/>
        <end position="168"/>
    </location>
</feature>
<dbReference type="Gene3D" id="3.40.33.10">
    <property type="entry name" value="CAP"/>
    <property type="match status" value="1"/>
</dbReference>
<accession>A0AAV2R4R3</accession>
<evidence type="ECO:0000313" key="3">
    <source>
        <dbReference type="Proteomes" id="UP001497623"/>
    </source>
</evidence>
<dbReference type="PANTHER" id="PTHR10334">
    <property type="entry name" value="CYSTEINE-RICH SECRETORY PROTEIN-RELATED"/>
    <property type="match status" value="1"/>
</dbReference>
<dbReference type="PROSITE" id="PS01010">
    <property type="entry name" value="CRISP_2"/>
    <property type="match status" value="1"/>
</dbReference>
<evidence type="ECO:0000259" key="1">
    <source>
        <dbReference type="SMART" id="SM00198"/>
    </source>
</evidence>
<name>A0AAV2R4R3_MEGNR</name>
<dbReference type="InterPro" id="IPR035940">
    <property type="entry name" value="CAP_sf"/>
</dbReference>
<dbReference type="CDD" id="cd05380">
    <property type="entry name" value="CAP_euk"/>
    <property type="match status" value="1"/>
</dbReference>
<reference evidence="2 3" key="1">
    <citation type="submission" date="2024-05" db="EMBL/GenBank/DDBJ databases">
        <authorList>
            <person name="Wallberg A."/>
        </authorList>
    </citation>
    <scope>NUCLEOTIDE SEQUENCE [LARGE SCALE GENOMIC DNA]</scope>
</reference>
<dbReference type="InterPro" id="IPR018244">
    <property type="entry name" value="Allrgn_V5/Tpx1_CS"/>
</dbReference>
<keyword evidence="3" id="KW-1185">Reference proteome</keyword>
<dbReference type="GO" id="GO:0005576">
    <property type="term" value="C:extracellular region"/>
    <property type="evidence" value="ECO:0007669"/>
    <property type="project" value="InterPro"/>
</dbReference>
<dbReference type="SMART" id="SM00198">
    <property type="entry name" value="SCP"/>
    <property type="match status" value="1"/>
</dbReference>
<dbReference type="Proteomes" id="UP001497623">
    <property type="component" value="Unassembled WGS sequence"/>
</dbReference>
<comment type="caution">
    <text evidence="2">The sequence shown here is derived from an EMBL/GenBank/DDBJ whole genome shotgun (WGS) entry which is preliminary data.</text>
</comment>
<protein>
    <recommendedName>
        <fullName evidence="1">SCP domain-containing protein</fullName>
    </recommendedName>
</protein>
<dbReference type="InterPro" id="IPR001283">
    <property type="entry name" value="CRISP-related"/>
</dbReference>
<proteinExistence type="predicted"/>
<gene>
    <name evidence="2" type="ORF">MNOR_LOCUS19859</name>
</gene>
<dbReference type="InterPro" id="IPR014044">
    <property type="entry name" value="CAP_dom"/>
</dbReference>
<evidence type="ECO:0000313" key="2">
    <source>
        <dbReference type="EMBL" id="CAL4112315.1"/>
    </source>
</evidence>
<feature type="non-terminal residue" evidence="2">
    <location>
        <position position="1"/>
    </location>
</feature>
<sequence>VSDGEEERSSNKGVPQYPGSNIRELIWNDELAWIAQKWADQCIYEHESLVKPKKKGKRNLCSRTYVVGQNLYYSNRFKTKNSLDDWRRAIRGWFNEVRHLPAEQIKHLGRPKTKEVVNHYTTLMWAITNEIGCGAVYYSGGGYKLPDGNYNKGRILVCNYGPGGNIINAPVYKIGPAASECEHGKSLLYPSLCKGQP</sequence>
<dbReference type="PRINTS" id="PR00837">
    <property type="entry name" value="V5TPXLIKE"/>
</dbReference>
<dbReference type="SUPFAM" id="SSF55797">
    <property type="entry name" value="PR-1-like"/>
    <property type="match status" value="1"/>
</dbReference>